<evidence type="ECO:0000313" key="2">
    <source>
        <dbReference type="Proteomes" id="UP001292094"/>
    </source>
</evidence>
<dbReference type="EMBL" id="JAWZYT010001271">
    <property type="protein sequence ID" value="KAK4313771.1"/>
    <property type="molecule type" value="Genomic_DNA"/>
</dbReference>
<organism evidence="1 2">
    <name type="scientific">Petrolisthes manimaculis</name>
    <dbReference type="NCBI Taxonomy" id="1843537"/>
    <lineage>
        <taxon>Eukaryota</taxon>
        <taxon>Metazoa</taxon>
        <taxon>Ecdysozoa</taxon>
        <taxon>Arthropoda</taxon>
        <taxon>Crustacea</taxon>
        <taxon>Multicrustacea</taxon>
        <taxon>Malacostraca</taxon>
        <taxon>Eumalacostraca</taxon>
        <taxon>Eucarida</taxon>
        <taxon>Decapoda</taxon>
        <taxon>Pleocyemata</taxon>
        <taxon>Anomura</taxon>
        <taxon>Galatheoidea</taxon>
        <taxon>Porcellanidae</taxon>
        <taxon>Petrolisthes</taxon>
    </lineage>
</organism>
<name>A0AAE1PS05_9EUCA</name>
<evidence type="ECO:0000313" key="1">
    <source>
        <dbReference type="EMBL" id="KAK4313771.1"/>
    </source>
</evidence>
<dbReference type="Proteomes" id="UP001292094">
    <property type="component" value="Unassembled WGS sequence"/>
</dbReference>
<gene>
    <name evidence="1" type="ORF">Pmani_014895</name>
</gene>
<comment type="caution">
    <text evidence="1">The sequence shown here is derived from an EMBL/GenBank/DDBJ whole genome shotgun (WGS) entry which is preliminary data.</text>
</comment>
<proteinExistence type="predicted"/>
<dbReference type="AlphaFoldDB" id="A0AAE1PS05"/>
<sequence>MYYTRTGQKELHKVGLGMHQSPPDSRGLEIDSGVAAFWLVGLFVATFFDDILISECCVYFNNIIISNCMSLANIRLLSNPDLFLMEVVDEIKSITVFSFRKTQVVLCNLFTISAMCSQDVLVDCNSVADMEAQKKKRRYSEEYICFGFTVIIKNGAEVPQCVICAKVLSPAAMKPSLL</sequence>
<protein>
    <submittedName>
        <fullName evidence="1">Uncharacterized protein</fullName>
    </submittedName>
</protein>
<reference evidence="1" key="1">
    <citation type="submission" date="2023-11" db="EMBL/GenBank/DDBJ databases">
        <title>Genome assemblies of two species of porcelain crab, Petrolisthes cinctipes and Petrolisthes manimaculis (Anomura: Porcellanidae).</title>
        <authorList>
            <person name="Angst P."/>
        </authorList>
    </citation>
    <scope>NUCLEOTIDE SEQUENCE</scope>
    <source>
        <strain evidence="1">PB745_02</strain>
        <tissue evidence="1">Gill</tissue>
    </source>
</reference>
<keyword evidence="2" id="KW-1185">Reference proteome</keyword>
<accession>A0AAE1PS05</accession>